<evidence type="ECO:0000256" key="3">
    <source>
        <dbReference type="ARBA" id="ARBA00022670"/>
    </source>
</evidence>
<evidence type="ECO:0000256" key="2">
    <source>
        <dbReference type="ARBA" id="ARBA00009085"/>
    </source>
</evidence>
<dbReference type="SUPFAM" id="SSF57850">
    <property type="entry name" value="RING/U-box"/>
    <property type="match status" value="2"/>
</dbReference>
<protein>
    <recommendedName>
        <fullName evidence="11 15">Ubiquitin carboxyl-terminal hydrolase</fullName>
        <ecNumber evidence="11 15">3.4.19.12</ecNumber>
    </recommendedName>
</protein>
<dbReference type="Gene3D" id="3.90.70.10">
    <property type="entry name" value="Cysteine proteinases"/>
    <property type="match status" value="1"/>
</dbReference>
<accession>A0A139A9G5</accession>
<feature type="binding site" evidence="13">
    <location>
        <position position="190"/>
    </location>
    <ligand>
        <name>Zn(2+)</name>
        <dbReference type="ChEBI" id="CHEBI:29105"/>
    </ligand>
</feature>
<dbReference type="InterPro" id="IPR050164">
    <property type="entry name" value="Peptidase_C19"/>
</dbReference>
<dbReference type="InterPro" id="IPR009060">
    <property type="entry name" value="UBA-like_sf"/>
</dbReference>
<feature type="active site" description="Nucleophile" evidence="12">
    <location>
        <position position="323"/>
    </location>
</feature>
<dbReference type="SMART" id="SM00290">
    <property type="entry name" value="ZnF_UBP"/>
    <property type="match status" value="2"/>
</dbReference>
<dbReference type="Pfam" id="PF00443">
    <property type="entry name" value="UCH"/>
    <property type="match status" value="1"/>
</dbReference>
<name>A0A139A9G5_GONPJ</name>
<dbReference type="Proteomes" id="UP000070544">
    <property type="component" value="Unassembled WGS sequence"/>
</dbReference>
<feature type="domain" description="UBA" evidence="17">
    <location>
        <begin position="659"/>
        <end position="699"/>
    </location>
</feature>
<dbReference type="STRING" id="1344416.A0A139A9G5"/>
<feature type="domain" description="USP" evidence="18">
    <location>
        <begin position="314"/>
        <end position="783"/>
    </location>
</feature>
<dbReference type="SMART" id="SM00165">
    <property type="entry name" value="UBA"/>
    <property type="match status" value="2"/>
</dbReference>
<feature type="binding site" evidence="13">
    <location>
        <position position="207"/>
    </location>
    <ligand>
        <name>Zn(2+)</name>
        <dbReference type="ChEBI" id="CHEBI:29105"/>
    </ligand>
</feature>
<dbReference type="FunFam" id="1.10.8.10:FF:000103">
    <property type="entry name" value="Ubiquitin carboxyl-terminal hydrolase"/>
    <property type="match status" value="1"/>
</dbReference>
<dbReference type="Pfam" id="PF17807">
    <property type="entry name" value="zf-UBP_var"/>
    <property type="match status" value="1"/>
</dbReference>
<sequence>MATTCPHATSLASTLAPPSLNTPVYKDESVQCFDNQDFDTGICVCLHCFNGGCLDTDRRHAMTHAHLHGHPLALNVRRVPKPRPAAEEEEPPQKMTKLEIKVEIEEEMYDWHTKLVCCECGKDEPVELDEAKFPGLRRLADVVMTSLSAAKRSEIKAWEEEVKPCEHCDHLEQESSVGKVSAEGAHCSLCDLSNNLWLCLTCGNLGCGRRQYDGSGGNGHASDHYAATMHPLAVKLGTITPEGTADIYCYLHDDGVLDPHLAKHLSRFGIDVAAQTKTEKSVAELQLEKNLAFDFSMVTEDGKALEPLFGPGYTGLKNLGNSCYMASVLQSLFSIEPFAERYIELAYTHPTTSHAHTRPGECFHCQMAKVADGLLSGRYSHPPEGAAEEEGHGQEGVAPRGFKEMAGKDHVEFSSMRQQDAFEFLQHLLRLIQQRERSHNVDPTTIFNFQLEQRLECRTCHGVRYQRTRDSAITVPVPPRVLSRKIGEDGKEVVEYEPIQLDECVARLCGEEDVHFECPNGHRGIASKVTRFVTFPDYLVVQATRFVFENWVPKKLTIPLVVPQEYNMETYRSEGKRPGETILPEAPSSPSASSGPQFNQAALEQLMAMGFPDVRCKKALLATGNADPEAAMNWLFGHMDDPDIDDPIPDAAPASGGASVNEGDLAMLMDMGFSKAQATKALRETSNNTERAVEWLFSHPDDPGDDGASSVAPAAPVEPDVDTLPARFQLVSFINHKGSSVHAGHYVAHVWKEGNWVLFNDEKVVHATNPPVQDAYVYVFKRLK</sequence>
<dbReference type="GO" id="GO:0006508">
    <property type="term" value="P:proteolysis"/>
    <property type="evidence" value="ECO:0007669"/>
    <property type="project" value="UniProtKB-KW"/>
</dbReference>
<comment type="catalytic activity">
    <reaction evidence="1 11 15">
        <text>Thiol-dependent hydrolysis of ester, thioester, amide, peptide and isopeptide bonds formed by the C-terminal Gly of ubiquitin (a 76-residue protein attached to proteins as an intracellular targeting signal).</text>
        <dbReference type="EC" id="3.4.19.12"/>
    </reaction>
</comment>
<feature type="binding site" evidence="13">
    <location>
        <position position="187"/>
    </location>
    <ligand>
        <name>Zn(2+)</name>
        <dbReference type="ChEBI" id="CHEBI:29105"/>
    </ligand>
</feature>
<evidence type="ECO:0000256" key="16">
    <source>
        <dbReference type="SAM" id="MobiDB-lite"/>
    </source>
</evidence>
<evidence type="ECO:0000259" key="19">
    <source>
        <dbReference type="PROSITE" id="PS50271"/>
    </source>
</evidence>
<dbReference type="InterPro" id="IPR016652">
    <property type="entry name" value="Ubiquitinyl_hydrolase"/>
</dbReference>
<feature type="region of interest" description="Disordered" evidence="16">
    <location>
        <begin position="572"/>
        <end position="597"/>
    </location>
</feature>
<dbReference type="PROSITE" id="PS00972">
    <property type="entry name" value="USP_1"/>
    <property type="match status" value="1"/>
</dbReference>
<evidence type="ECO:0000256" key="10">
    <source>
        <dbReference type="ARBA" id="ARBA00022833"/>
    </source>
</evidence>
<dbReference type="PANTHER" id="PTHR24006">
    <property type="entry name" value="UBIQUITIN CARBOXYL-TERMINAL HYDROLASE"/>
    <property type="match status" value="1"/>
</dbReference>
<keyword evidence="7 11" id="KW-0833">Ubl conjugation pathway</keyword>
<dbReference type="OMA" id="FVPCEHT"/>
<feature type="active site" description="Proton acceptor" evidence="12">
    <location>
        <position position="745"/>
    </location>
</feature>
<evidence type="ECO:0000259" key="18">
    <source>
        <dbReference type="PROSITE" id="PS50235"/>
    </source>
</evidence>
<dbReference type="EMBL" id="KQ965778">
    <property type="protein sequence ID" value="KXS13406.1"/>
    <property type="molecule type" value="Genomic_DNA"/>
</dbReference>
<dbReference type="InterPro" id="IPR013083">
    <property type="entry name" value="Znf_RING/FYVE/PHD"/>
</dbReference>
<evidence type="ECO:0000256" key="14">
    <source>
        <dbReference type="PROSITE-ProRule" id="PRU00502"/>
    </source>
</evidence>
<evidence type="ECO:0000313" key="21">
    <source>
        <dbReference type="Proteomes" id="UP000070544"/>
    </source>
</evidence>
<feature type="region of interest" description="Disordered" evidence="16">
    <location>
        <begin position="378"/>
        <end position="398"/>
    </location>
</feature>
<evidence type="ECO:0000259" key="17">
    <source>
        <dbReference type="PROSITE" id="PS50030"/>
    </source>
</evidence>
<reference evidence="20 21" key="1">
    <citation type="journal article" date="2015" name="Genome Biol. Evol.">
        <title>Phylogenomic analyses indicate that early fungi evolved digesting cell walls of algal ancestors of land plants.</title>
        <authorList>
            <person name="Chang Y."/>
            <person name="Wang S."/>
            <person name="Sekimoto S."/>
            <person name="Aerts A.L."/>
            <person name="Choi C."/>
            <person name="Clum A."/>
            <person name="LaButti K.M."/>
            <person name="Lindquist E.A."/>
            <person name="Yee Ngan C."/>
            <person name="Ohm R.A."/>
            <person name="Salamov A.A."/>
            <person name="Grigoriev I.V."/>
            <person name="Spatafora J.W."/>
            <person name="Berbee M.L."/>
        </authorList>
    </citation>
    <scope>NUCLEOTIDE SEQUENCE [LARGE SCALE GENOMIC DNA]</scope>
    <source>
        <strain evidence="20 21">JEL478</strain>
    </source>
</reference>
<dbReference type="PROSITE" id="PS00973">
    <property type="entry name" value="USP_2"/>
    <property type="match status" value="1"/>
</dbReference>
<comment type="similarity">
    <text evidence="2 11 15">Belongs to the peptidase C19 family.</text>
</comment>
<evidence type="ECO:0000313" key="20">
    <source>
        <dbReference type="EMBL" id="KXS13406.1"/>
    </source>
</evidence>
<keyword evidence="4 11" id="KW-0479">Metal-binding</keyword>
<feature type="region of interest" description="Disordered" evidence="16">
    <location>
        <begin position="1"/>
        <end position="20"/>
    </location>
</feature>
<dbReference type="PROSITE" id="PS50030">
    <property type="entry name" value="UBA"/>
    <property type="match status" value="2"/>
</dbReference>
<dbReference type="FunFam" id="1.10.8.10:FF:000086">
    <property type="entry name" value="Ubiquitin carboxyl-terminal hydrolase"/>
    <property type="match status" value="1"/>
</dbReference>
<evidence type="ECO:0000256" key="13">
    <source>
        <dbReference type="PIRSR" id="PIRSR016308-3"/>
    </source>
</evidence>
<organism evidence="20 21">
    <name type="scientific">Gonapodya prolifera (strain JEL478)</name>
    <name type="common">Monoblepharis prolifera</name>
    <dbReference type="NCBI Taxonomy" id="1344416"/>
    <lineage>
        <taxon>Eukaryota</taxon>
        <taxon>Fungi</taxon>
        <taxon>Fungi incertae sedis</taxon>
        <taxon>Chytridiomycota</taxon>
        <taxon>Chytridiomycota incertae sedis</taxon>
        <taxon>Monoblepharidomycetes</taxon>
        <taxon>Monoblepharidales</taxon>
        <taxon>Gonapodyaceae</taxon>
        <taxon>Gonapodya</taxon>
    </lineage>
</organism>
<dbReference type="CDD" id="cd14386">
    <property type="entry name" value="UBA2_UBP5"/>
    <property type="match status" value="1"/>
</dbReference>
<dbReference type="FunFam" id="3.30.40.10:FF:000396">
    <property type="entry name" value="Ubiquitin carboxyl-terminal hydrolase"/>
    <property type="match status" value="1"/>
</dbReference>
<dbReference type="PANTHER" id="PTHR24006:SF664">
    <property type="entry name" value="UBIQUITIN CARBOXYL-TERMINAL HYDROLASE"/>
    <property type="match status" value="1"/>
</dbReference>
<proteinExistence type="inferred from homology"/>
<dbReference type="InterPro" id="IPR015940">
    <property type="entry name" value="UBA"/>
</dbReference>
<gene>
    <name evidence="20" type="ORF">M427DRAFT_125104</name>
</gene>
<keyword evidence="8 11" id="KW-0378">Hydrolase</keyword>
<dbReference type="InterPro" id="IPR038765">
    <property type="entry name" value="Papain-like_cys_pep_sf"/>
</dbReference>
<evidence type="ECO:0000256" key="7">
    <source>
        <dbReference type="ARBA" id="ARBA00022786"/>
    </source>
</evidence>
<evidence type="ECO:0000256" key="8">
    <source>
        <dbReference type="ARBA" id="ARBA00022801"/>
    </source>
</evidence>
<evidence type="ECO:0000256" key="6">
    <source>
        <dbReference type="ARBA" id="ARBA00022771"/>
    </source>
</evidence>
<keyword evidence="10 11" id="KW-0862">Zinc</keyword>
<dbReference type="PROSITE" id="PS50235">
    <property type="entry name" value="USP_3"/>
    <property type="match status" value="1"/>
</dbReference>
<dbReference type="OrthoDB" id="361536at2759"/>
<dbReference type="Pfam" id="PF00627">
    <property type="entry name" value="UBA"/>
    <property type="match status" value="2"/>
</dbReference>
<feature type="domain" description="UBP-type" evidence="19">
    <location>
        <begin position="163"/>
        <end position="272"/>
    </location>
</feature>
<dbReference type="InterPro" id="IPR001394">
    <property type="entry name" value="Peptidase_C19_UCH"/>
</dbReference>
<dbReference type="Gene3D" id="1.10.8.10">
    <property type="entry name" value="DNA helicase RuvA subunit, C-terminal domain"/>
    <property type="match status" value="2"/>
</dbReference>
<keyword evidence="3 11" id="KW-0645">Protease</keyword>
<dbReference type="InterPro" id="IPR001607">
    <property type="entry name" value="Znf_UBP"/>
</dbReference>
<dbReference type="Pfam" id="PF02148">
    <property type="entry name" value="zf-UBP"/>
    <property type="match status" value="1"/>
</dbReference>
<evidence type="ECO:0000256" key="5">
    <source>
        <dbReference type="ARBA" id="ARBA00022737"/>
    </source>
</evidence>
<evidence type="ECO:0000256" key="11">
    <source>
        <dbReference type="PIRNR" id="PIRNR016308"/>
    </source>
</evidence>
<dbReference type="PIRSF" id="PIRSF016308">
    <property type="entry name" value="UBP"/>
    <property type="match status" value="1"/>
</dbReference>
<evidence type="ECO:0000256" key="4">
    <source>
        <dbReference type="ARBA" id="ARBA00022723"/>
    </source>
</evidence>
<feature type="domain" description="UBP-type" evidence="19">
    <location>
        <begin position="3"/>
        <end position="115"/>
    </location>
</feature>
<dbReference type="GO" id="GO:0016579">
    <property type="term" value="P:protein deubiquitination"/>
    <property type="evidence" value="ECO:0007669"/>
    <property type="project" value="InterPro"/>
</dbReference>
<feature type="binding site" evidence="13">
    <location>
        <position position="220"/>
    </location>
    <ligand>
        <name>Zn(2+)</name>
        <dbReference type="ChEBI" id="CHEBI:29105"/>
    </ligand>
</feature>
<evidence type="ECO:0000256" key="12">
    <source>
        <dbReference type="PIRSR" id="PIRSR016308-1"/>
    </source>
</evidence>
<dbReference type="Gene3D" id="3.30.40.10">
    <property type="entry name" value="Zinc/RING finger domain, C3HC4 (zinc finger)"/>
    <property type="match status" value="2"/>
</dbReference>
<feature type="domain" description="UBA" evidence="17">
    <location>
        <begin position="597"/>
        <end position="638"/>
    </location>
</feature>
<dbReference type="CDD" id="cd14385">
    <property type="entry name" value="UBA1_spUBP14_like"/>
    <property type="match status" value="1"/>
</dbReference>
<dbReference type="AlphaFoldDB" id="A0A139A9G5"/>
<dbReference type="CDD" id="cd02658">
    <property type="entry name" value="Peptidase_C19B"/>
    <property type="match status" value="1"/>
</dbReference>
<dbReference type="GO" id="GO:0008270">
    <property type="term" value="F:zinc ion binding"/>
    <property type="evidence" value="ECO:0007669"/>
    <property type="project" value="UniProtKB-UniRule"/>
</dbReference>
<dbReference type="InterPro" id="IPR041432">
    <property type="entry name" value="UBP13_Znf-UBP_var"/>
</dbReference>
<keyword evidence="21" id="KW-1185">Reference proteome</keyword>
<feature type="compositionally biased region" description="Polar residues" evidence="16">
    <location>
        <begin position="1"/>
        <end position="13"/>
    </location>
</feature>
<dbReference type="GO" id="GO:0004843">
    <property type="term" value="F:cysteine-type deubiquitinase activity"/>
    <property type="evidence" value="ECO:0007669"/>
    <property type="project" value="UniProtKB-UniRule"/>
</dbReference>
<dbReference type="SUPFAM" id="SSF54001">
    <property type="entry name" value="Cysteine proteinases"/>
    <property type="match status" value="1"/>
</dbReference>
<evidence type="ECO:0000256" key="9">
    <source>
        <dbReference type="ARBA" id="ARBA00022807"/>
    </source>
</evidence>
<dbReference type="GO" id="GO:0005634">
    <property type="term" value="C:nucleus"/>
    <property type="evidence" value="ECO:0007669"/>
    <property type="project" value="TreeGrafter"/>
</dbReference>
<dbReference type="SUPFAM" id="SSF46934">
    <property type="entry name" value="UBA-like"/>
    <property type="match status" value="1"/>
</dbReference>
<keyword evidence="9 11" id="KW-0788">Thiol protease</keyword>
<keyword evidence="6 14" id="KW-0863">Zinc-finger</keyword>
<dbReference type="GO" id="GO:0005829">
    <property type="term" value="C:cytosol"/>
    <property type="evidence" value="ECO:0007669"/>
    <property type="project" value="TreeGrafter"/>
</dbReference>
<dbReference type="PROSITE" id="PS50271">
    <property type="entry name" value="ZF_UBP"/>
    <property type="match status" value="2"/>
</dbReference>
<dbReference type="InterPro" id="IPR028889">
    <property type="entry name" value="USP"/>
</dbReference>
<evidence type="ECO:0000256" key="15">
    <source>
        <dbReference type="RuleBase" id="RU366025"/>
    </source>
</evidence>
<keyword evidence="5" id="KW-0677">Repeat</keyword>
<dbReference type="InterPro" id="IPR018200">
    <property type="entry name" value="USP_CS"/>
</dbReference>
<dbReference type="EC" id="3.4.19.12" evidence="11 15"/>
<evidence type="ECO:0000256" key="1">
    <source>
        <dbReference type="ARBA" id="ARBA00000707"/>
    </source>
</evidence>